<gene>
    <name evidence="2" type="ORF">K5V21_01275</name>
</gene>
<keyword evidence="1" id="KW-0812">Transmembrane</keyword>
<keyword evidence="3" id="KW-1185">Reference proteome</keyword>
<dbReference type="EMBL" id="JAIKTU010000001">
    <property type="protein sequence ID" value="MBY0754076.1"/>
    <property type="molecule type" value="Genomic_DNA"/>
</dbReference>
<evidence type="ECO:0000313" key="2">
    <source>
        <dbReference type="EMBL" id="MBY0754076.1"/>
    </source>
</evidence>
<sequence length="47" mass="5569">MIFKIILIIVSIIALIMCIRDYRKKKLSKTEVILTIIFIMVSLFNLR</sequence>
<evidence type="ECO:0000313" key="3">
    <source>
        <dbReference type="Proteomes" id="UP001299068"/>
    </source>
</evidence>
<accession>A0ABS7KTE2</accession>
<dbReference type="Proteomes" id="UP001299068">
    <property type="component" value="Unassembled WGS sequence"/>
</dbReference>
<protein>
    <submittedName>
        <fullName evidence="2">Uncharacterized protein</fullName>
    </submittedName>
</protein>
<organism evidence="2 3">
    <name type="scientific">Clostridium sardiniense</name>
    <name type="common">Clostridium absonum</name>
    <dbReference type="NCBI Taxonomy" id="29369"/>
    <lineage>
        <taxon>Bacteria</taxon>
        <taxon>Bacillati</taxon>
        <taxon>Bacillota</taxon>
        <taxon>Clostridia</taxon>
        <taxon>Eubacteriales</taxon>
        <taxon>Clostridiaceae</taxon>
        <taxon>Clostridium</taxon>
    </lineage>
</organism>
<reference evidence="2 3" key="1">
    <citation type="journal article" date="2021" name="Cell Host Microbe">
        <title>in vivo commensal control of Clostridioides difficile virulence.</title>
        <authorList>
            <person name="Girinathan B.P."/>
            <person name="Dibenedetto N."/>
            <person name="Worley J.N."/>
            <person name="Peltier J."/>
            <person name="Arrieta-Ortiz M.L."/>
            <person name="Rupa Christinal Immanuel S."/>
            <person name="Lavin R."/>
            <person name="Delaney M.L."/>
            <person name="Cummins C."/>
            <person name="Hoffmann M."/>
            <person name="Luo Y."/>
            <person name="Gonzalez-Escalona N."/>
            <person name="Allard M."/>
            <person name="Onderdonk A.B."/>
            <person name="Gerber G.K."/>
            <person name="Sonenshein A.L."/>
            <person name="Baliga N."/>
            <person name="Dupuy B."/>
            <person name="Bry L."/>
        </authorList>
    </citation>
    <scope>NUCLEOTIDE SEQUENCE [LARGE SCALE GENOMIC DNA]</scope>
    <source>
        <strain evidence="2 3">DSM 599</strain>
    </source>
</reference>
<feature type="transmembrane region" description="Helical" evidence="1">
    <location>
        <begin position="6"/>
        <end position="23"/>
    </location>
</feature>
<comment type="caution">
    <text evidence="2">The sequence shown here is derived from an EMBL/GenBank/DDBJ whole genome shotgun (WGS) entry which is preliminary data.</text>
</comment>
<feature type="transmembrane region" description="Helical" evidence="1">
    <location>
        <begin position="30"/>
        <end position="46"/>
    </location>
</feature>
<keyword evidence="1" id="KW-1133">Transmembrane helix</keyword>
<dbReference type="RefSeq" id="WP_221858468.1">
    <property type="nucleotide sequence ID" value="NZ_JAIKTU010000001.1"/>
</dbReference>
<keyword evidence="1" id="KW-0472">Membrane</keyword>
<proteinExistence type="predicted"/>
<name>A0ABS7KTE2_CLOSR</name>
<evidence type="ECO:0000256" key="1">
    <source>
        <dbReference type="SAM" id="Phobius"/>
    </source>
</evidence>